<dbReference type="FunFam" id="1.10.10.10:FF:000001">
    <property type="entry name" value="LysR family transcriptional regulator"/>
    <property type="match status" value="1"/>
</dbReference>
<gene>
    <name evidence="6" type="ORF">A9Q75_04750</name>
</gene>
<dbReference type="PANTHER" id="PTHR30537:SF68">
    <property type="entry name" value="TRANSCRIPTIONAL REGULATOR-RELATED"/>
    <property type="match status" value="1"/>
</dbReference>
<comment type="similarity">
    <text evidence="1">Belongs to the LysR transcriptional regulatory family.</text>
</comment>
<dbReference type="SUPFAM" id="SSF46785">
    <property type="entry name" value="Winged helix' DNA-binding domain"/>
    <property type="match status" value="1"/>
</dbReference>
<dbReference type="Gene3D" id="3.40.190.290">
    <property type="match status" value="1"/>
</dbReference>
<evidence type="ECO:0000313" key="6">
    <source>
        <dbReference type="EMBL" id="OUR83359.1"/>
    </source>
</evidence>
<proteinExistence type="inferred from homology"/>
<protein>
    <recommendedName>
        <fullName evidence="5">HTH lysR-type domain-containing protein</fullName>
    </recommendedName>
</protein>
<dbReference type="Proteomes" id="UP000243053">
    <property type="component" value="Unassembled WGS sequence"/>
</dbReference>
<dbReference type="InterPro" id="IPR005119">
    <property type="entry name" value="LysR_subst-bd"/>
</dbReference>
<evidence type="ECO:0000256" key="4">
    <source>
        <dbReference type="ARBA" id="ARBA00023163"/>
    </source>
</evidence>
<keyword evidence="2" id="KW-0805">Transcription regulation</keyword>
<dbReference type="GO" id="GO:0043565">
    <property type="term" value="F:sequence-specific DNA binding"/>
    <property type="evidence" value="ECO:0007669"/>
    <property type="project" value="TreeGrafter"/>
</dbReference>
<dbReference type="InterPro" id="IPR000847">
    <property type="entry name" value="LysR_HTH_N"/>
</dbReference>
<dbReference type="AlphaFoldDB" id="A0A1Y5ELE8"/>
<feature type="domain" description="HTH lysR-type" evidence="5">
    <location>
        <begin position="1"/>
        <end position="58"/>
    </location>
</feature>
<dbReference type="InterPro" id="IPR058163">
    <property type="entry name" value="LysR-type_TF_proteobact-type"/>
</dbReference>
<keyword evidence="3" id="KW-0238">DNA-binding</keyword>
<keyword evidence="4" id="KW-0804">Transcription</keyword>
<dbReference type="EMBL" id="MAAF01000028">
    <property type="protein sequence ID" value="OUR83359.1"/>
    <property type="molecule type" value="Genomic_DNA"/>
</dbReference>
<dbReference type="Pfam" id="PF00126">
    <property type="entry name" value="HTH_1"/>
    <property type="match status" value="1"/>
</dbReference>
<dbReference type="PRINTS" id="PR00039">
    <property type="entry name" value="HTHLYSR"/>
</dbReference>
<dbReference type="InterPro" id="IPR036388">
    <property type="entry name" value="WH-like_DNA-bd_sf"/>
</dbReference>
<dbReference type="GO" id="GO:0006351">
    <property type="term" value="P:DNA-templated transcription"/>
    <property type="evidence" value="ECO:0007669"/>
    <property type="project" value="TreeGrafter"/>
</dbReference>
<evidence type="ECO:0000256" key="1">
    <source>
        <dbReference type="ARBA" id="ARBA00009437"/>
    </source>
</evidence>
<name>A0A1Y5ELE8_COLPS</name>
<accession>A0A1Y5ELE8</accession>
<reference evidence="7" key="1">
    <citation type="journal article" date="2017" name="Proc. Natl. Acad. Sci. U.S.A.">
        <title>Simulation of Deepwater Horizon oil plume reveals substrate specialization within a complex community of hydrocarbon degraders.</title>
        <authorList>
            <person name="Hu P."/>
            <person name="Dubinsky E.A."/>
            <person name="Probst A.J."/>
            <person name="Wang J."/>
            <person name="Sieber C.M.K."/>
            <person name="Tom L.M."/>
            <person name="Gardinali P."/>
            <person name="Banfield J.F."/>
            <person name="Atlas R.M."/>
            <person name="Andersen G.L."/>
        </authorList>
    </citation>
    <scope>NUCLEOTIDE SEQUENCE [LARGE SCALE GENOMIC DNA]</scope>
</reference>
<dbReference type="CDD" id="cd08422">
    <property type="entry name" value="PBP2_CrgA_like"/>
    <property type="match status" value="1"/>
</dbReference>
<evidence type="ECO:0000256" key="3">
    <source>
        <dbReference type="ARBA" id="ARBA00023125"/>
    </source>
</evidence>
<dbReference type="InterPro" id="IPR036390">
    <property type="entry name" value="WH_DNA-bd_sf"/>
</dbReference>
<dbReference type="PROSITE" id="PS50931">
    <property type="entry name" value="HTH_LYSR"/>
    <property type="match status" value="1"/>
</dbReference>
<sequence>MNTKDAEYFVRLAHIGSFTKAAKQLKIPKSTLSRRISHLEQTLGVKLIERTTREIMLTDLGRGYVTHCEQIIENVEAASNYLSQVTSAPSGRIRVSVSIDTALIYMQDIFADFILAYSDIELEVELTQRVVNLVEEGIDVAIRVRNLKDSTMIARKIGSFEMSLYASSSFYQNQSIPKHPNELIDTDCIGMGVGTPHWNFSEQGKNIELLPKHRYRVNNAKMIQAAVVKGLGVSILPKSTAQPLVKSGQLISLLDNFIGFQGEMYAVYPSRQYVPARISTFIKFLTERLAKQ</sequence>
<dbReference type="PANTHER" id="PTHR30537">
    <property type="entry name" value="HTH-TYPE TRANSCRIPTIONAL REGULATOR"/>
    <property type="match status" value="1"/>
</dbReference>
<comment type="caution">
    <text evidence="6">The sequence shown here is derived from an EMBL/GenBank/DDBJ whole genome shotgun (WGS) entry which is preliminary data.</text>
</comment>
<evidence type="ECO:0000256" key="2">
    <source>
        <dbReference type="ARBA" id="ARBA00023015"/>
    </source>
</evidence>
<evidence type="ECO:0000313" key="7">
    <source>
        <dbReference type="Proteomes" id="UP000243053"/>
    </source>
</evidence>
<organism evidence="6 7">
    <name type="scientific">Colwellia psychrerythraea</name>
    <name type="common">Vibrio psychroerythus</name>
    <dbReference type="NCBI Taxonomy" id="28229"/>
    <lineage>
        <taxon>Bacteria</taxon>
        <taxon>Pseudomonadati</taxon>
        <taxon>Pseudomonadota</taxon>
        <taxon>Gammaproteobacteria</taxon>
        <taxon>Alteromonadales</taxon>
        <taxon>Colwelliaceae</taxon>
        <taxon>Colwellia</taxon>
    </lineage>
</organism>
<evidence type="ECO:0000259" key="5">
    <source>
        <dbReference type="PROSITE" id="PS50931"/>
    </source>
</evidence>
<dbReference type="Gene3D" id="1.10.10.10">
    <property type="entry name" value="Winged helix-like DNA-binding domain superfamily/Winged helix DNA-binding domain"/>
    <property type="match status" value="1"/>
</dbReference>
<dbReference type="GO" id="GO:0003700">
    <property type="term" value="F:DNA-binding transcription factor activity"/>
    <property type="evidence" value="ECO:0007669"/>
    <property type="project" value="InterPro"/>
</dbReference>
<dbReference type="SUPFAM" id="SSF53850">
    <property type="entry name" value="Periplasmic binding protein-like II"/>
    <property type="match status" value="1"/>
</dbReference>
<dbReference type="Pfam" id="PF03466">
    <property type="entry name" value="LysR_substrate"/>
    <property type="match status" value="1"/>
</dbReference>